<accession>A0AAV1T7S6</accession>
<gene>
    <name evidence="1" type="ORF">PM001_LOCUS3696</name>
</gene>
<organism evidence="1 2">
    <name type="scientific">Peronospora matthiolae</name>
    <dbReference type="NCBI Taxonomy" id="2874970"/>
    <lineage>
        <taxon>Eukaryota</taxon>
        <taxon>Sar</taxon>
        <taxon>Stramenopiles</taxon>
        <taxon>Oomycota</taxon>
        <taxon>Peronosporomycetes</taxon>
        <taxon>Peronosporales</taxon>
        <taxon>Peronosporaceae</taxon>
        <taxon>Peronospora</taxon>
    </lineage>
</organism>
<protein>
    <submittedName>
        <fullName evidence="1">Uncharacterized protein</fullName>
    </submittedName>
</protein>
<reference evidence="1" key="1">
    <citation type="submission" date="2024-01" db="EMBL/GenBank/DDBJ databases">
        <authorList>
            <person name="Webb A."/>
        </authorList>
    </citation>
    <scope>NUCLEOTIDE SEQUENCE</scope>
    <source>
        <strain evidence="1">Pm1</strain>
    </source>
</reference>
<name>A0AAV1T7S6_9STRA</name>
<evidence type="ECO:0000313" key="2">
    <source>
        <dbReference type="Proteomes" id="UP001162060"/>
    </source>
</evidence>
<proteinExistence type="predicted"/>
<dbReference type="AlphaFoldDB" id="A0AAV1T7S6"/>
<sequence>MLKAQIVQMQVDGKARVGKWKAANDKLRQRVYVRDVSQAIDRYLPNVLSCVCSHCMSYRSWKSDEIEVMKKGSYKQWVDYDQLLKETRDGSGLIPKSSVTSTSPLVLSEKSCSHTMSGFVCSKDVEAQGWSPSDDTIPEIDEKMDCTASSDCNQHNTVNRNEWERDGLEVEGVHRSCVPGVSSGRTTCPSGKEDCTSDLGHVRANNPVTSGWLVCSSEWRRSVRHWLH</sequence>
<comment type="caution">
    <text evidence="1">The sequence shown here is derived from an EMBL/GenBank/DDBJ whole genome shotgun (WGS) entry which is preliminary data.</text>
</comment>
<dbReference type="Proteomes" id="UP001162060">
    <property type="component" value="Unassembled WGS sequence"/>
</dbReference>
<dbReference type="EMBL" id="CAKLBY020000035">
    <property type="protein sequence ID" value="CAK7908286.1"/>
    <property type="molecule type" value="Genomic_DNA"/>
</dbReference>
<evidence type="ECO:0000313" key="1">
    <source>
        <dbReference type="EMBL" id="CAK7908286.1"/>
    </source>
</evidence>